<dbReference type="EMBL" id="PYDT01000004">
    <property type="protein sequence ID" value="THU62728.1"/>
    <property type="molecule type" value="Genomic_DNA"/>
</dbReference>
<evidence type="ECO:0000313" key="2">
    <source>
        <dbReference type="Proteomes" id="UP000317650"/>
    </source>
</evidence>
<comment type="caution">
    <text evidence="1">The sequence shown here is derived from an EMBL/GenBank/DDBJ whole genome shotgun (WGS) entry which is preliminary data.</text>
</comment>
<accession>A0A4S8JKQ6</accession>
<dbReference type="AlphaFoldDB" id="A0A4S8JKQ6"/>
<reference evidence="1 2" key="1">
    <citation type="journal article" date="2019" name="Nat. Plants">
        <title>Genome sequencing of Musa balbisiana reveals subgenome evolution and function divergence in polyploid bananas.</title>
        <authorList>
            <person name="Yao X."/>
        </authorList>
    </citation>
    <scope>NUCLEOTIDE SEQUENCE [LARGE SCALE GENOMIC DNA]</scope>
    <source>
        <strain evidence="2">cv. DH-PKW</strain>
        <tissue evidence="1">Leaves</tissue>
    </source>
</reference>
<sequence>MEFVKIASVTMRSTRFFVAFFFSAADRSGDIPSPLCWKSRDCFTLSVDLAVDSIPETCSILCFLSRFMVFSKYGIKLILVLDLFQKTNESLKPPAQVHLMTFCSKCEHVLAGMNSGSFAPDHPLTDVEKRRIKWSGCLWDLLQPEIIKPTEEPHMPEHGSLSPPTIKTTGLHWLVSSMEKDTIGAMSTAPE</sequence>
<gene>
    <name evidence="1" type="ORF">C4D60_Mb01t08180</name>
</gene>
<keyword evidence="2" id="KW-1185">Reference proteome</keyword>
<organism evidence="1 2">
    <name type="scientific">Musa balbisiana</name>
    <name type="common">Banana</name>
    <dbReference type="NCBI Taxonomy" id="52838"/>
    <lineage>
        <taxon>Eukaryota</taxon>
        <taxon>Viridiplantae</taxon>
        <taxon>Streptophyta</taxon>
        <taxon>Embryophyta</taxon>
        <taxon>Tracheophyta</taxon>
        <taxon>Spermatophyta</taxon>
        <taxon>Magnoliopsida</taxon>
        <taxon>Liliopsida</taxon>
        <taxon>Zingiberales</taxon>
        <taxon>Musaceae</taxon>
        <taxon>Musa</taxon>
    </lineage>
</organism>
<name>A0A4S8JKQ6_MUSBA</name>
<evidence type="ECO:0000313" key="1">
    <source>
        <dbReference type="EMBL" id="THU62728.1"/>
    </source>
</evidence>
<protein>
    <submittedName>
        <fullName evidence="1">Uncharacterized protein</fullName>
    </submittedName>
</protein>
<proteinExistence type="predicted"/>
<dbReference type="Proteomes" id="UP000317650">
    <property type="component" value="Chromosome 1"/>
</dbReference>